<feature type="region of interest" description="Disordered" evidence="1">
    <location>
        <begin position="98"/>
        <end position="129"/>
    </location>
</feature>
<evidence type="ECO:0000313" key="2">
    <source>
        <dbReference type="EMBL" id="CAJ2503945.1"/>
    </source>
</evidence>
<proteinExistence type="predicted"/>
<name>A0AAI8YGG1_9PEZI</name>
<dbReference type="Proteomes" id="UP001295740">
    <property type="component" value="Unassembled WGS sequence"/>
</dbReference>
<accession>A0AAI8YGG1</accession>
<dbReference type="AlphaFoldDB" id="A0AAI8YGG1"/>
<evidence type="ECO:0000256" key="1">
    <source>
        <dbReference type="SAM" id="MobiDB-lite"/>
    </source>
</evidence>
<organism evidence="2 3">
    <name type="scientific">Anthostomella pinea</name>
    <dbReference type="NCBI Taxonomy" id="933095"/>
    <lineage>
        <taxon>Eukaryota</taxon>
        <taxon>Fungi</taxon>
        <taxon>Dikarya</taxon>
        <taxon>Ascomycota</taxon>
        <taxon>Pezizomycotina</taxon>
        <taxon>Sordariomycetes</taxon>
        <taxon>Xylariomycetidae</taxon>
        <taxon>Xylariales</taxon>
        <taxon>Xylariaceae</taxon>
        <taxon>Anthostomella</taxon>
    </lineage>
</organism>
<protein>
    <submittedName>
        <fullName evidence="2">Uu.00g113390.m01.CDS01</fullName>
    </submittedName>
</protein>
<evidence type="ECO:0000313" key="3">
    <source>
        <dbReference type="Proteomes" id="UP001295740"/>
    </source>
</evidence>
<sequence length="129" mass="14108">MCCKKNRINPRAADFHQGQYTSDGTNTAIYAIPTRRGCCGSRRRRHQQRRGGLIAMVIGLVREHQAAKQGRITAGGMNDPRAHAPQQQMGRIVHDGLEGTAKEKTEDAEDEVDGHSMAPPAYEAAVRSG</sequence>
<gene>
    <name evidence="2" type="ORF">KHLLAP_LOCUS4413</name>
</gene>
<keyword evidence="3" id="KW-1185">Reference proteome</keyword>
<comment type="caution">
    <text evidence="2">The sequence shown here is derived from an EMBL/GenBank/DDBJ whole genome shotgun (WGS) entry which is preliminary data.</text>
</comment>
<dbReference type="EMBL" id="CAUWAG010000006">
    <property type="protein sequence ID" value="CAJ2503945.1"/>
    <property type="molecule type" value="Genomic_DNA"/>
</dbReference>
<reference evidence="2" key="1">
    <citation type="submission" date="2023-10" db="EMBL/GenBank/DDBJ databases">
        <authorList>
            <person name="Hackl T."/>
        </authorList>
    </citation>
    <scope>NUCLEOTIDE SEQUENCE</scope>
</reference>